<dbReference type="AlphaFoldDB" id="A0AAN8UT53"/>
<reference evidence="3 4" key="1">
    <citation type="submission" date="2023-12" db="EMBL/GenBank/DDBJ databases">
        <title>A high-quality genome assembly for Dillenia turbinata (Dilleniales).</title>
        <authorList>
            <person name="Chanderbali A."/>
        </authorList>
    </citation>
    <scope>NUCLEOTIDE SEQUENCE [LARGE SCALE GENOMIC DNA]</scope>
    <source>
        <strain evidence="3">LSX21</strain>
        <tissue evidence="3">Leaf</tissue>
    </source>
</reference>
<gene>
    <name evidence="3" type="ORF">RJ641_014953</name>
</gene>
<feature type="coiled-coil region" evidence="1">
    <location>
        <begin position="223"/>
        <end position="250"/>
    </location>
</feature>
<dbReference type="EMBL" id="JBAMMX010000020">
    <property type="protein sequence ID" value="KAK6921275.1"/>
    <property type="molecule type" value="Genomic_DNA"/>
</dbReference>
<keyword evidence="2" id="KW-1133">Transmembrane helix</keyword>
<dbReference type="PANTHER" id="PTHR35734">
    <property type="entry name" value="OS01G0805200 PROTEIN"/>
    <property type="match status" value="1"/>
</dbReference>
<sequence>MCKTFSRYNLIPLSSFSVSGGVISKRICSREASDLPRKGFDSMLRNDIRTVPRCSGSSSSNSSKDSNLAKACIVFVEYATSSSSVILFCASDNLHVWSNCFHLYLQQTPFGYTRKDVLLIGLGVTFFGVDPLQAGNVVQLVLVLGLIVGWISTYMFRVSNKEMTYAQQLLWAKCMQAGGGNGEDWRDSISNIPKPLSKTAMLEEKWIDLLSELAWKSIYKRLESLTEAELEALLEQVEEEKRTLGSSERVN</sequence>
<comment type="caution">
    <text evidence="3">The sequence shown here is derived from an EMBL/GenBank/DDBJ whole genome shotgun (WGS) entry which is preliminary data.</text>
</comment>
<dbReference type="Proteomes" id="UP001370490">
    <property type="component" value="Unassembled WGS sequence"/>
</dbReference>
<keyword evidence="1" id="KW-0175">Coiled coil</keyword>
<keyword evidence="4" id="KW-1185">Reference proteome</keyword>
<keyword evidence="2" id="KW-0472">Membrane</keyword>
<dbReference type="PANTHER" id="PTHR35734:SF1">
    <property type="entry name" value="OS01G0805200 PROTEIN"/>
    <property type="match status" value="1"/>
</dbReference>
<dbReference type="Pfam" id="PF11460">
    <property type="entry name" value="DUF3007"/>
    <property type="match status" value="1"/>
</dbReference>
<evidence type="ECO:0000256" key="2">
    <source>
        <dbReference type="SAM" id="Phobius"/>
    </source>
</evidence>
<evidence type="ECO:0000313" key="3">
    <source>
        <dbReference type="EMBL" id="KAK6921275.1"/>
    </source>
</evidence>
<dbReference type="InterPro" id="IPR021562">
    <property type="entry name" value="DUF3007"/>
</dbReference>
<feature type="transmembrane region" description="Helical" evidence="2">
    <location>
        <begin position="117"/>
        <end position="134"/>
    </location>
</feature>
<feature type="transmembrane region" description="Helical" evidence="2">
    <location>
        <begin position="140"/>
        <end position="158"/>
    </location>
</feature>
<name>A0AAN8UT53_9MAGN</name>
<evidence type="ECO:0000313" key="4">
    <source>
        <dbReference type="Proteomes" id="UP001370490"/>
    </source>
</evidence>
<keyword evidence="2" id="KW-0812">Transmembrane</keyword>
<proteinExistence type="predicted"/>
<accession>A0AAN8UT53</accession>
<organism evidence="3 4">
    <name type="scientific">Dillenia turbinata</name>
    <dbReference type="NCBI Taxonomy" id="194707"/>
    <lineage>
        <taxon>Eukaryota</taxon>
        <taxon>Viridiplantae</taxon>
        <taxon>Streptophyta</taxon>
        <taxon>Embryophyta</taxon>
        <taxon>Tracheophyta</taxon>
        <taxon>Spermatophyta</taxon>
        <taxon>Magnoliopsida</taxon>
        <taxon>eudicotyledons</taxon>
        <taxon>Gunneridae</taxon>
        <taxon>Pentapetalae</taxon>
        <taxon>Dilleniales</taxon>
        <taxon>Dilleniaceae</taxon>
        <taxon>Dillenia</taxon>
    </lineage>
</organism>
<evidence type="ECO:0000256" key="1">
    <source>
        <dbReference type="SAM" id="Coils"/>
    </source>
</evidence>
<protein>
    <submittedName>
        <fullName evidence="3">Uncharacterized protein</fullName>
    </submittedName>
</protein>